<protein>
    <submittedName>
        <fullName evidence="1">Uncharacterized protein</fullName>
    </submittedName>
</protein>
<name>A0ACB0Z353_MELEN</name>
<dbReference type="EMBL" id="CAVMJV010000023">
    <property type="protein sequence ID" value="CAK5073391.1"/>
    <property type="molecule type" value="Genomic_DNA"/>
</dbReference>
<evidence type="ECO:0000313" key="2">
    <source>
        <dbReference type="Proteomes" id="UP001497535"/>
    </source>
</evidence>
<accession>A0ACB0Z353</accession>
<sequence length="83" mass="9269">MDGIPVPRLRASLRFEKIKGWKVVHKSLPRIIEYGRSEGILQATASMPGIVLAAHDAAHHQASKDNRNGDKVHLPTNDLTCWF</sequence>
<comment type="caution">
    <text evidence="1">The sequence shown here is derived from an EMBL/GenBank/DDBJ whole genome shotgun (WGS) entry which is preliminary data.</text>
</comment>
<reference evidence="1" key="1">
    <citation type="submission" date="2023-11" db="EMBL/GenBank/DDBJ databases">
        <authorList>
            <person name="Poullet M."/>
        </authorList>
    </citation>
    <scope>NUCLEOTIDE SEQUENCE</scope>
    <source>
        <strain evidence="1">E1834</strain>
    </source>
</reference>
<proteinExistence type="predicted"/>
<gene>
    <name evidence="1" type="ORF">MENTE1834_LOCUS20060</name>
</gene>
<evidence type="ECO:0000313" key="1">
    <source>
        <dbReference type="EMBL" id="CAK5073391.1"/>
    </source>
</evidence>
<dbReference type="Proteomes" id="UP001497535">
    <property type="component" value="Unassembled WGS sequence"/>
</dbReference>
<keyword evidence="2" id="KW-1185">Reference proteome</keyword>
<organism evidence="1 2">
    <name type="scientific">Meloidogyne enterolobii</name>
    <name type="common">Root-knot nematode worm</name>
    <name type="synonym">Meloidogyne mayaguensis</name>
    <dbReference type="NCBI Taxonomy" id="390850"/>
    <lineage>
        <taxon>Eukaryota</taxon>
        <taxon>Metazoa</taxon>
        <taxon>Ecdysozoa</taxon>
        <taxon>Nematoda</taxon>
        <taxon>Chromadorea</taxon>
        <taxon>Rhabditida</taxon>
        <taxon>Tylenchina</taxon>
        <taxon>Tylenchomorpha</taxon>
        <taxon>Tylenchoidea</taxon>
        <taxon>Meloidogynidae</taxon>
        <taxon>Meloidogyninae</taxon>
        <taxon>Meloidogyne</taxon>
    </lineage>
</organism>